<dbReference type="Proteomes" id="UP000818029">
    <property type="component" value="Chromosome A12"/>
</dbReference>
<feature type="region of interest" description="Disordered" evidence="1">
    <location>
        <begin position="217"/>
        <end position="244"/>
    </location>
</feature>
<proteinExistence type="predicted"/>
<dbReference type="AlphaFoldDB" id="A0A1U8N1W4"/>
<feature type="compositionally biased region" description="Polar residues" evidence="1">
    <location>
        <begin position="226"/>
        <end position="241"/>
    </location>
</feature>
<reference evidence="3" key="2">
    <citation type="submission" date="2025-08" db="UniProtKB">
        <authorList>
            <consortium name="RefSeq"/>
        </authorList>
    </citation>
    <scope>IDENTIFICATION</scope>
</reference>
<protein>
    <submittedName>
        <fullName evidence="3">Uncharacterized protein</fullName>
    </submittedName>
</protein>
<dbReference type="GeneID" id="107943786"/>
<dbReference type="RefSeq" id="XP_016733082.2">
    <property type="nucleotide sequence ID" value="XM_016877593.2"/>
</dbReference>
<feature type="region of interest" description="Disordered" evidence="1">
    <location>
        <begin position="273"/>
        <end position="294"/>
    </location>
</feature>
<dbReference type="PaxDb" id="3635-A0A1U8N1W4"/>
<keyword evidence="2" id="KW-1185">Reference proteome</keyword>
<organism evidence="2 3">
    <name type="scientific">Gossypium hirsutum</name>
    <name type="common">Upland cotton</name>
    <name type="synonym">Gossypium mexicanum</name>
    <dbReference type="NCBI Taxonomy" id="3635"/>
    <lineage>
        <taxon>Eukaryota</taxon>
        <taxon>Viridiplantae</taxon>
        <taxon>Streptophyta</taxon>
        <taxon>Embryophyta</taxon>
        <taxon>Tracheophyta</taxon>
        <taxon>Spermatophyta</taxon>
        <taxon>Magnoliopsida</taxon>
        <taxon>eudicotyledons</taxon>
        <taxon>Gunneridae</taxon>
        <taxon>Pentapetalae</taxon>
        <taxon>rosids</taxon>
        <taxon>malvids</taxon>
        <taxon>Malvales</taxon>
        <taxon>Malvaceae</taxon>
        <taxon>Malvoideae</taxon>
        <taxon>Gossypium</taxon>
    </lineage>
</organism>
<gene>
    <name evidence="3" type="primary">LOC107943786</name>
</gene>
<evidence type="ECO:0000256" key="1">
    <source>
        <dbReference type="SAM" id="MobiDB-lite"/>
    </source>
</evidence>
<dbReference type="KEGG" id="ghi:107943786"/>
<evidence type="ECO:0000313" key="2">
    <source>
        <dbReference type="Proteomes" id="UP000818029"/>
    </source>
</evidence>
<dbReference type="PANTHER" id="PTHR35486:SF1">
    <property type="entry name" value="OS02G0689500 PROTEIN"/>
    <property type="match status" value="1"/>
</dbReference>
<dbReference type="STRING" id="3635.A0A1U8N1W4"/>
<name>A0A1U8N1W4_GOSHI</name>
<dbReference type="PANTHER" id="PTHR35486">
    <property type="entry name" value="EXPRESSED PROTEIN"/>
    <property type="match status" value="1"/>
</dbReference>
<reference evidence="2" key="1">
    <citation type="journal article" date="2020" name="Nat. Genet.">
        <title>Genomic diversifications of five Gossypium allopolyploid species and their impact on cotton improvement.</title>
        <authorList>
            <person name="Chen Z.J."/>
            <person name="Sreedasyam A."/>
            <person name="Ando A."/>
            <person name="Song Q."/>
            <person name="De Santiago L.M."/>
            <person name="Hulse-Kemp A.M."/>
            <person name="Ding M."/>
            <person name="Ye W."/>
            <person name="Kirkbride R.C."/>
            <person name="Jenkins J."/>
            <person name="Plott C."/>
            <person name="Lovell J."/>
            <person name="Lin Y.M."/>
            <person name="Vaughn R."/>
            <person name="Liu B."/>
            <person name="Simpson S."/>
            <person name="Scheffler B.E."/>
            <person name="Wen L."/>
            <person name="Saski C.A."/>
            <person name="Grover C.E."/>
            <person name="Hu G."/>
            <person name="Conover J.L."/>
            <person name="Carlson J.W."/>
            <person name="Shu S."/>
            <person name="Boston L.B."/>
            <person name="Williams M."/>
            <person name="Peterson D.G."/>
            <person name="McGee K."/>
            <person name="Jones D.C."/>
            <person name="Wendel J.F."/>
            <person name="Stelly D.M."/>
            <person name="Grimwood J."/>
            <person name="Schmutz J."/>
        </authorList>
    </citation>
    <scope>NUCLEOTIDE SEQUENCE [LARGE SCALE GENOMIC DNA]</scope>
    <source>
        <strain evidence="2">cv. TM-1</strain>
    </source>
</reference>
<sequence length="323" mass="36033">MVILTIHQHRTTTKALLSSFIKQKQMRCKKHLADLSSSAGVCATCLRERLLALMAAQTRDQQAQLTRVAENCRKPNPPPLVFPRSVSPYVSRRKSDENSASGIHHQRFFSTPQMGPTYSTITTTDFEAAKSFKKKSKFSMFSNLFRPRSDKFNSGAGTQFHRDLCDGSSSSWFSAIFAFHRKQHKSSRTHAEDFGQFDPGCRKSCRVVNRGMSPAIEVDSGDECDQSPSVSTLEASPQWKRTPTAARWGKTRTRNVSGLAFCLSPLVRASPNRQWNQKGGLPPDKSFAGEGRPQMKPHLATAAGFCANRSRKLADFGRVSYNH</sequence>
<accession>A0A1U8N1W4</accession>
<evidence type="ECO:0000313" key="3">
    <source>
        <dbReference type="RefSeq" id="XP_016733082.2"/>
    </source>
</evidence>